<keyword evidence="14" id="KW-0968">Cytoplasmic vesicle</keyword>
<dbReference type="GO" id="GO:0008017">
    <property type="term" value="F:microtubule binding"/>
    <property type="evidence" value="ECO:0007669"/>
    <property type="project" value="TreeGrafter"/>
</dbReference>
<dbReference type="GO" id="GO:0048193">
    <property type="term" value="P:Golgi vesicle transport"/>
    <property type="evidence" value="ECO:0007669"/>
    <property type="project" value="TreeGrafter"/>
</dbReference>
<dbReference type="PROSITE" id="PS51082">
    <property type="entry name" value="WH2"/>
    <property type="match status" value="1"/>
</dbReference>
<protein>
    <recommendedName>
        <fullName evidence="23">Protein spire</fullName>
    </recommendedName>
</protein>
<evidence type="ECO:0000313" key="21">
    <source>
        <dbReference type="EMBL" id="KAH0810253.1"/>
    </source>
</evidence>
<feature type="region of interest" description="Disordered" evidence="16">
    <location>
        <begin position="455"/>
        <end position="476"/>
    </location>
</feature>
<evidence type="ECO:0000256" key="6">
    <source>
        <dbReference type="ARBA" id="ARBA00022448"/>
    </source>
</evidence>
<evidence type="ECO:0000313" key="22">
    <source>
        <dbReference type="Proteomes" id="UP000719412"/>
    </source>
</evidence>
<feature type="domain" description="TCTP" evidence="20">
    <location>
        <begin position="1"/>
        <end position="159"/>
    </location>
</feature>
<dbReference type="Gene3D" id="1.10.510.10">
    <property type="entry name" value="Transferase(Phosphotransferase) domain 1"/>
    <property type="match status" value="1"/>
</dbReference>
<comment type="function">
    <text evidence="1">Involved in calcium binding and microtubule stabilization.</text>
</comment>
<dbReference type="InterPro" id="IPR018105">
    <property type="entry name" value="Translational_control_tumour_p"/>
</dbReference>
<evidence type="ECO:0008006" key="23">
    <source>
        <dbReference type="Google" id="ProtNLM"/>
    </source>
</evidence>
<dbReference type="GO" id="GO:0005856">
    <property type="term" value="C:cytoskeleton"/>
    <property type="evidence" value="ECO:0007669"/>
    <property type="project" value="UniProtKB-SubCell"/>
</dbReference>
<dbReference type="PANTHER" id="PTHR21345">
    <property type="entry name" value="SPIRE"/>
    <property type="match status" value="1"/>
</dbReference>
<keyword evidence="17" id="KW-1133">Transmembrane helix</keyword>
<keyword evidence="10" id="KW-0653">Protein transport</keyword>
<dbReference type="GO" id="GO:0030041">
    <property type="term" value="P:actin filament polymerization"/>
    <property type="evidence" value="ECO:0007669"/>
    <property type="project" value="TreeGrafter"/>
</dbReference>
<gene>
    <name evidence="21" type="ORF">GEV33_012537</name>
</gene>
<keyword evidence="6" id="KW-0813">Transport</keyword>
<dbReference type="Pfam" id="PF16474">
    <property type="entry name" value="KIND"/>
    <property type="match status" value="1"/>
</dbReference>
<sequence>MKLVDEVLYEVYGKLIQRKEGDIQLDGANPSADDADEGTDENVQSGVDIVMNHRLCETFAFGDKKSYTAYLKDYMKKLVAKLEEKSPDQVDVFKTNMNKVMKDILGRFKELQFFTGESMEIEGMVGLMEYREINGDSTDGNVHENTAKALDKPRKLLRCEKEVIAGLGVVIYIALDQGSQSDEERVISQDLEQLISDMVSDEVNNSTEQSHHETDDEGIERDSEEGEEEPGTSSKPNTHMTLQEVIRRCESHLGLLTKTQTEAHYKAVVRALVAEALELATFLEKVAQGNLNLPTNSSKQSDLDQLKFSDWAKFWVQVMGELRMGVKLKKVHYSRAPIEYELTPYEILMKDIRSCRYNLRKIMVNGDVPSRVTKDAHAIILEFIRSRPPLKKVADRKLPPQSRTLTPREQLLNSIKKGRKLRPTPRSTYMLSEPKHITKEESSKSGRRLIKVDFSQFEDEDDDEPIDSPDSTEPGLWSTTEYLQMCDTTLEAYDLATQDLNPRSNVRRHTLEVCDPNLGCYSVPQSRPCSRQSCNSSEAESVQLEPEVAKAMQEELTNIRSWQDTISLDDRLSLTLSEIVHIRAVLTKAELEALPVEGRVRHDVEARKVCFLCLKTRFGIFGPWGQRCTLCKRTVCTKCCCKMNIPMEHFSSVPVVLLSPSIMCSPEDEGRESFPKSLVNKIMDPDVPTSADHSPEMSRPGSSMESSTISDPGSLGKFRAKATSAGRAARVVDKFKASQMVVCHDCKLMVLQIIKSARANRSAIRNKTLQRDEGYMVESDPRGRVLQQQWVTLTASMWPEPTASSRGWRISAERLPVLAAVFCGAALVVCFLCAFLLYRCCIMPRRDKHYCLRKVDGTSSGTQVPPIVSPAYPSQTAVYAEQNKSCGWGYSNRLVAPVPGNPWYTNRMIGGPQCTQCPGVCPVPRSSSHPGPSSQGQPNTTRRQRPVSQPVQLGPSVTMNGEIVPKSPMPEISEFSPQSVQYASSSNEVGTKEEQNSNEPTLKTRSLPAWVRSKPRPLSTEDDLNDLYAKVNFSKKRKNRMRNDEAAIIALSKSRSQFLHKDTDSLVDNEAVIVYDERTAL</sequence>
<dbReference type="InterPro" id="IPR018103">
    <property type="entry name" value="Translation_control_tumour_CS"/>
</dbReference>
<dbReference type="GO" id="GO:0005938">
    <property type="term" value="C:cell cortex"/>
    <property type="evidence" value="ECO:0007669"/>
    <property type="project" value="TreeGrafter"/>
</dbReference>
<comment type="similarity">
    <text evidence="5">Belongs to the spire family.</text>
</comment>
<evidence type="ECO:0000256" key="9">
    <source>
        <dbReference type="ARBA" id="ARBA00022737"/>
    </source>
</evidence>
<dbReference type="AlphaFoldDB" id="A0A8J6H923"/>
<evidence type="ECO:0000256" key="2">
    <source>
        <dbReference type="ARBA" id="ARBA00004180"/>
    </source>
</evidence>
<dbReference type="CDD" id="cd22065">
    <property type="entry name" value="WH2_Spire_1-2_r1"/>
    <property type="match status" value="1"/>
</dbReference>
<keyword evidence="9" id="KW-0677">Repeat</keyword>
<evidence type="ECO:0000256" key="10">
    <source>
        <dbReference type="ARBA" id="ARBA00022927"/>
    </source>
</evidence>
<dbReference type="InterPro" id="IPR034737">
    <property type="entry name" value="TCTP"/>
</dbReference>
<feature type="compositionally biased region" description="Acidic residues" evidence="16">
    <location>
        <begin position="456"/>
        <end position="467"/>
    </location>
</feature>
<organism evidence="21 22">
    <name type="scientific">Tenebrio molitor</name>
    <name type="common">Yellow mealworm beetle</name>
    <dbReference type="NCBI Taxonomy" id="7067"/>
    <lineage>
        <taxon>Eukaryota</taxon>
        <taxon>Metazoa</taxon>
        <taxon>Ecdysozoa</taxon>
        <taxon>Arthropoda</taxon>
        <taxon>Hexapoda</taxon>
        <taxon>Insecta</taxon>
        <taxon>Pterygota</taxon>
        <taxon>Neoptera</taxon>
        <taxon>Endopterygota</taxon>
        <taxon>Coleoptera</taxon>
        <taxon>Polyphaga</taxon>
        <taxon>Cucujiformia</taxon>
        <taxon>Tenebrionidae</taxon>
        <taxon>Tenebrio</taxon>
    </lineage>
</organism>
<dbReference type="PROSITE" id="PS51377">
    <property type="entry name" value="KIND"/>
    <property type="match status" value="1"/>
</dbReference>
<evidence type="ECO:0000256" key="17">
    <source>
        <dbReference type="SAM" id="Phobius"/>
    </source>
</evidence>
<feature type="region of interest" description="Disordered" evidence="16">
    <location>
        <begin position="925"/>
        <end position="1003"/>
    </location>
</feature>
<evidence type="ECO:0000259" key="19">
    <source>
        <dbReference type="PROSITE" id="PS51377"/>
    </source>
</evidence>
<dbReference type="SMART" id="SM00750">
    <property type="entry name" value="KIND"/>
    <property type="match status" value="1"/>
</dbReference>
<evidence type="ECO:0000259" key="18">
    <source>
        <dbReference type="PROSITE" id="PS51082"/>
    </source>
</evidence>
<reference evidence="21" key="1">
    <citation type="journal article" date="2020" name="J Insects Food Feed">
        <title>The yellow mealworm (Tenebrio molitor) genome: a resource for the emerging insects as food and feed industry.</title>
        <authorList>
            <person name="Eriksson T."/>
            <person name="Andere A."/>
            <person name="Kelstrup H."/>
            <person name="Emery V."/>
            <person name="Picard C."/>
        </authorList>
    </citation>
    <scope>NUCLEOTIDE SEQUENCE</scope>
    <source>
        <strain evidence="21">Stoneville</strain>
        <tissue evidence="21">Whole head</tissue>
    </source>
</reference>
<dbReference type="Pfam" id="PF00838">
    <property type="entry name" value="TCTP"/>
    <property type="match status" value="1"/>
</dbReference>
<proteinExistence type="inferred from homology"/>
<dbReference type="GO" id="GO:0051295">
    <property type="term" value="P:establishment of meiotic spindle localization"/>
    <property type="evidence" value="ECO:0007669"/>
    <property type="project" value="TreeGrafter"/>
</dbReference>
<reference evidence="21" key="2">
    <citation type="submission" date="2021-08" db="EMBL/GenBank/DDBJ databases">
        <authorList>
            <person name="Eriksson T."/>
        </authorList>
    </citation>
    <scope>NUCLEOTIDE SEQUENCE</scope>
    <source>
        <strain evidence="21">Stoneville</strain>
        <tissue evidence="21">Whole head</tissue>
    </source>
</reference>
<comment type="subcellular location">
    <subcellularLocation>
        <location evidence="4">Cell membrane</location>
        <topology evidence="4">Peripheral membrane protein</topology>
        <orientation evidence="4">Cytoplasmic side</orientation>
    </subcellularLocation>
    <subcellularLocation>
        <location evidence="3">Cytoplasm</location>
        <location evidence="3">Cytoskeleton</location>
    </subcellularLocation>
    <subcellularLocation>
        <location evidence="2">Cytoplasmic vesicle membrane</location>
        <topology evidence="2">Peripheral membrane protein</topology>
        <orientation evidence="2">Cytoplasmic side</orientation>
    </subcellularLocation>
</comment>
<dbReference type="InterPro" id="IPR011011">
    <property type="entry name" value="Znf_FYVE_PHD"/>
</dbReference>
<evidence type="ECO:0000259" key="20">
    <source>
        <dbReference type="PROSITE" id="PS51797"/>
    </source>
</evidence>
<dbReference type="PANTHER" id="PTHR21345:SF3">
    <property type="entry name" value="PROTEIN SPIRE"/>
    <property type="match status" value="1"/>
</dbReference>
<dbReference type="GO" id="GO:0051639">
    <property type="term" value="P:actin filament network formation"/>
    <property type="evidence" value="ECO:0007669"/>
    <property type="project" value="TreeGrafter"/>
</dbReference>
<evidence type="ECO:0000256" key="5">
    <source>
        <dbReference type="ARBA" id="ARBA00010956"/>
    </source>
</evidence>
<accession>A0A8J6H923</accession>
<feature type="transmembrane region" description="Helical" evidence="17">
    <location>
        <begin position="815"/>
        <end position="838"/>
    </location>
</feature>
<dbReference type="GO" id="GO:0036089">
    <property type="term" value="P:cleavage furrow formation"/>
    <property type="evidence" value="ECO:0007669"/>
    <property type="project" value="TreeGrafter"/>
</dbReference>
<feature type="region of interest" description="Disordered" evidence="16">
    <location>
        <begin position="202"/>
        <end position="240"/>
    </location>
</feature>
<dbReference type="GO" id="GO:0045010">
    <property type="term" value="P:actin nucleation"/>
    <property type="evidence" value="ECO:0007669"/>
    <property type="project" value="InterPro"/>
</dbReference>
<evidence type="ECO:0000256" key="1">
    <source>
        <dbReference type="ARBA" id="ARBA00002114"/>
    </source>
</evidence>
<dbReference type="Gene3D" id="2.170.150.10">
    <property type="entry name" value="Metal Binding Protein, Guanine Nucleotide Exchange Factor, Chain A"/>
    <property type="match status" value="1"/>
</dbReference>
<feature type="compositionally biased region" description="Polar residues" evidence="16">
    <location>
        <begin position="975"/>
        <end position="989"/>
    </location>
</feature>
<feature type="domain" description="WH2" evidence="18">
    <location>
        <begin position="407"/>
        <end position="424"/>
    </location>
</feature>
<dbReference type="InterPro" id="IPR011019">
    <property type="entry name" value="KIND_dom"/>
</dbReference>
<evidence type="ECO:0000256" key="3">
    <source>
        <dbReference type="ARBA" id="ARBA00004245"/>
    </source>
</evidence>
<keyword evidence="11 17" id="KW-0472">Membrane</keyword>
<feature type="compositionally biased region" description="Low complexity" evidence="16">
    <location>
        <begin position="925"/>
        <end position="938"/>
    </location>
</feature>
<evidence type="ECO:0000256" key="13">
    <source>
        <dbReference type="ARBA" id="ARBA00023212"/>
    </source>
</evidence>
<dbReference type="SUPFAM" id="SSF57903">
    <property type="entry name" value="FYVE/PHD zinc finger"/>
    <property type="match status" value="1"/>
</dbReference>
<keyword evidence="7" id="KW-1003">Cell membrane</keyword>
<dbReference type="Proteomes" id="UP000719412">
    <property type="component" value="Unassembled WGS sequence"/>
</dbReference>
<evidence type="ECO:0000256" key="15">
    <source>
        <dbReference type="PROSITE-ProRule" id="PRU01133"/>
    </source>
</evidence>
<dbReference type="InterPro" id="IPR011057">
    <property type="entry name" value="Mss4-like_sf"/>
</dbReference>
<feature type="compositionally biased region" description="Acidic residues" evidence="16">
    <location>
        <begin position="215"/>
        <end position="230"/>
    </location>
</feature>
<dbReference type="CDD" id="cd22068">
    <property type="entry name" value="WH2_DmSpire_r3-like"/>
    <property type="match status" value="1"/>
</dbReference>
<comment type="caution">
    <text evidence="21">The sequence shown here is derived from an EMBL/GenBank/DDBJ whole genome shotgun (WGS) entry which is preliminary data.</text>
</comment>
<evidence type="ECO:0000256" key="14">
    <source>
        <dbReference type="ARBA" id="ARBA00023329"/>
    </source>
</evidence>
<evidence type="ECO:0000256" key="16">
    <source>
        <dbReference type="SAM" id="MobiDB-lite"/>
    </source>
</evidence>
<dbReference type="GO" id="GO:0030659">
    <property type="term" value="C:cytoplasmic vesicle membrane"/>
    <property type="evidence" value="ECO:0007669"/>
    <property type="project" value="UniProtKB-SubCell"/>
</dbReference>
<evidence type="ECO:0000256" key="12">
    <source>
        <dbReference type="ARBA" id="ARBA00023203"/>
    </source>
</evidence>
<feature type="domain" description="KIND" evidence="19">
    <location>
        <begin position="137"/>
        <end position="279"/>
    </location>
</feature>
<dbReference type="PRINTS" id="PR01653">
    <property type="entry name" value="TCTPROTEIN"/>
</dbReference>
<name>A0A8J6H923_TENMO</name>
<evidence type="ECO:0000256" key="11">
    <source>
        <dbReference type="ARBA" id="ARBA00023136"/>
    </source>
</evidence>
<feature type="region of interest" description="Disordered" evidence="16">
    <location>
        <begin position="685"/>
        <end position="716"/>
    </location>
</feature>
<keyword evidence="12" id="KW-0009">Actin-binding</keyword>
<dbReference type="SUPFAM" id="SSF51316">
    <property type="entry name" value="Mss4-like"/>
    <property type="match status" value="1"/>
</dbReference>
<dbReference type="InterPro" id="IPR011323">
    <property type="entry name" value="Mss4/transl-control_tumour"/>
</dbReference>
<dbReference type="GO" id="GO:0005886">
    <property type="term" value="C:plasma membrane"/>
    <property type="evidence" value="ECO:0007669"/>
    <property type="project" value="UniProtKB-SubCell"/>
</dbReference>
<dbReference type="InterPro" id="IPR029901">
    <property type="entry name" value="Spire"/>
</dbReference>
<keyword evidence="13" id="KW-0206">Cytoskeleton</keyword>
<dbReference type="PROSITE" id="PS01003">
    <property type="entry name" value="TCTP_2"/>
    <property type="match status" value="1"/>
</dbReference>
<dbReference type="GO" id="GO:0015031">
    <property type="term" value="P:protein transport"/>
    <property type="evidence" value="ECO:0007669"/>
    <property type="project" value="UniProtKB-KW"/>
</dbReference>
<dbReference type="EMBL" id="JABDTM020027613">
    <property type="protein sequence ID" value="KAH0810253.1"/>
    <property type="molecule type" value="Genomic_DNA"/>
</dbReference>
<keyword evidence="8" id="KW-0963">Cytoplasm</keyword>
<feature type="compositionally biased region" description="Polar residues" evidence="16">
    <location>
        <begin position="700"/>
        <end position="711"/>
    </location>
</feature>
<evidence type="ECO:0000256" key="8">
    <source>
        <dbReference type="ARBA" id="ARBA00022490"/>
    </source>
</evidence>
<keyword evidence="22" id="KW-1185">Reference proteome</keyword>
<comment type="similarity">
    <text evidence="15">Belongs to the TCTP family.</text>
</comment>
<keyword evidence="17" id="KW-0812">Transmembrane</keyword>
<feature type="compositionally biased region" description="Polar residues" evidence="16">
    <location>
        <begin position="946"/>
        <end position="959"/>
    </location>
</feature>
<evidence type="ECO:0000256" key="4">
    <source>
        <dbReference type="ARBA" id="ARBA00004413"/>
    </source>
</evidence>
<dbReference type="GO" id="GO:0003779">
    <property type="term" value="F:actin binding"/>
    <property type="evidence" value="ECO:0007669"/>
    <property type="project" value="UniProtKB-KW"/>
</dbReference>
<dbReference type="GO" id="GO:0040038">
    <property type="term" value="P:polar body extrusion after meiotic divisions"/>
    <property type="evidence" value="ECO:0007669"/>
    <property type="project" value="TreeGrafter"/>
</dbReference>
<evidence type="ECO:0000256" key="7">
    <source>
        <dbReference type="ARBA" id="ARBA00022475"/>
    </source>
</evidence>
<dbReference type="PROSITE" id="PS51797">
    <property type="entry name" value="TCTP_3"/>
    <property type="match status" value="1"/>
</dbReference>
<dbReference type="InterPro" id="IPR003124">
    <property type="entry name" value="WH2_dom"/>
</dbReference>